<dbReference type="InterPro" id="IPR052348">
    <property type="entry name" value="Metallopeptidase_M50B"/>
</dbReference>
<feature type="domain" description="Peptidase M50" evidence="14">
    <location>
        <begin position="125"/>
        <end position="179"/>
    </location>
</feature>
<comment type="subcellular location">
    <subcellularLocation>
        <location evidence="2">Cell membrane</location>
        <topology evidence="2">Multi-pass membrane protein</topology>
    </subcellularLocation>
</comment>
<evidence type="ECO:0000256" key="12">
    <source>
        <dbReference type="ARBA" id="ARBA00023136"/>
    </source>
</evidence>
<evidence type="ECO:0000256" key="8">
    <source>
        <dbReference type="ARBA" id="ARBA00022801"/>
    </source>
</evidence>
<keyword evidence="9" id="KW-0862">Zinc</keyword>
<feature type="transmembrane region" description="Helical" evidence="13">
    <location>
        <begin position="90"/>
        <end position="115"/>
    </location>
</feature>
<feature type="transmembrane region" description="Helical" evidence="13">
    <location>
        <begin position="47"/>
        <end position="69"/>
    </location>
</feature>
<evidence type="ECO:0000256" key="4">
    <source>
        <dbReference type="ARBA" id="ARBA00022475"/>
    </source>
</evidence>
<comment type="cofactor">
    <cofactor evidence="1">
        <name>Zn(2+)</name>
        <dbReference type="ChEBI" id="CHEBI:29105"/>
    </cofactor>
</comment>
<evidence type="ECO:0000256" key="10">
    <source>
        <dbReference type="ARBA" id="ARBA00022989"/>
    </source>
</evidence>
<feature type="transmembrane region" description="Helical" evidence="13">
    <location>
        <begin position="149"/>
        <end position="168"/>
    </location>
</feature>
<proteinExistence type="inferred from homology"/>
<dbReference type="GO" id="GO:0005886">
    <property type="term" value="C:plasma membrane"/>
    <property type="evidence" value="ECO:0007669"/>
    <property type="project" value="UniProtKB-SubCell"/>
</dbReference>
<evidence type="ECO:0000256" key="6">
    <source>
        <dbReference type="ARBA" id="ARBA00022692"/>
    </source>
</evidence>
<comment type="caution">
    <text evidence="15">The sequence shown here is derived from an EMBL/GenBank/DDBJ whole genome shotgun (WGS) entry which is preliminary data.</text>
</comment>
<sequence>MVTIVLQLIALGIAVILHEVAHGWVAEKCGDPTARLMGRITLNPLAHIDPIGSVILPLALLFFKSRFIIGWAKPVPVNFQALRHPKRDMIWVSLAGPGVNIILALISVLLLRIGIINPDSLLYIFLINLAGINLVLAVFNLIPIPPLDGSKILIGLLPMPLAVLYSRLEPFGMFFILLLLMSGFFSMLIVPIITILARLIGVPL</sequence>
<evidence type="ECO:0000313" key="15">
    <source>
        <dbReference type="EMBL" id="PIZ14644.1"/>
    </source>
</evidence>
<evidence type="ECO:0000256" key="5">
    <source>
        <dbReference type="ARBA" id="ARBA00022670"/>
    </source>
</evidence>
<dbReference type="PANTHER" id="PTHR35864:SF1">
    <property type="entry name" value="ZINC METALLOPROTEASE YWHC-RELATED"/>
    <property type="match status" value="1"/>
</dbReference>
<evidence type="ECO:0000256" key="11">
    <source>
        <dbReference type="ARBA" id="ARBA00023049"/>
    </source>
</evidence>
<dbReference type="AlphaFoldDB" id="A0A2M7S540"/>
<dbReference type="GO" id="GO:0008237">
    <property type="term" value="F:metallopeptidase activity"/>
    <property type="evidence" value="ECO:0007669"/>
    <property type="project" value="UniProtKB-KW"/>
</dbReference>
<evidence type="ECO:0000256" key="1">
    <source>
        <dbReference type="ARBA" id="ARBA00001947"/>
    </source>
</evidence>
<evidence type="ECO:0000256" key="7">
    <source>
        <dbReference type="ARBA" id="ARBA00022723"/>
    </source>
</evidence>
<dbReference type="InterPro" id="IPR008915">
    <property type="entry name" value="Peptidase_M50"/>
</dbReference>
<keyword evidence="5 15" id="KW-0645">Protease</keyword>
<dbReference type="Pfam" id="PF02163">
    <property type="entry name" value="Peptidase_M50"/>
    <property type="match status" value="2"/>
</dbReference>
<keyword evidence="8" id="KW-0378">Hydrolase</keyword>
<organism evidence="15 16">
    <name type="scientific">Candidatus Desantisbacteria bacterium CG_4_10_14_0_8_um_filter_48_22</name>
    <dbReference type="NCBI Taxonomy" id="1974543"/>
    <lineage>
        <taxon>Bacteria</taxon>
        <taxon>Candidatus Desantisiibacteriota</taxon>
    </lineage>
</organism>
<reference evidence="16" key="1">
    <citation type="submission" date="2017-09" db="EMBL/GenBank/DDBJ databases">
        <title>Depth-based differentiation of microbial function through sediment-hosted aquifers and enrichment of novel symbionts in the deep terrestrial subsurface.</title>
        <authorList>
            <person name="Probst A.J."/>
            <person name="Ladd B."/>
            <person name="Jarett J.K."/>
            <person name="Geller-Mcgrath D.E."/>
            <person name="Sieber C.M.K."/>
            <person name="Emerson J.B."/>
            <person name="Anantharaman K."/>
            <person name="Thomas B.C."/>
            <person name="Malmstrom R."/>
            <person name="Stieglmeier M."/>
            <person name="Klingl A."/>
            <person name="Woyke T."/>
            <person name="Ryan C.M."/>
            <person name="Banfield J.F."/>
        </authorList>
    </citation>
    <scope>NUCLEOTIDE SEQUENCE [LARGE SCALE GENOMIC DNA]</scope>
</reference>
<feature type="domain" description="Peptidase M50" evidence="14">
    <location>
        <begin position="8"/>
        <end position="111"/>
    </location>
</feature>
<dbReference type="PANTHER" id="PTHR35864">
    <property type="entry name" value="ZINC METALLOPROTEASE MJ0611-RELATED"/>
    <property type="match status" value="1"/>
</dbReference>
<dbReference type="InterPro" id="IPR044537">
    <property type="entry name" value="Rip2-like"/>
</dbReference>
<keyword evidence="4" id="KW-1003">Cell membrane</keyword>
<gene>
    <name evidence="15" type="ORF">COY52_11610</name>
</gene>
<dbReference type="Proteomes" id="UP000229307">
    <property type="component" value="Unassembled WGS sequence"/>
</dbReference>
<accession>A0A2M7S540</accession>
<dbReference type="GO" id="GO:0006508">
    <property type="term" value="P:proteolysis"/>
    <property type="evidence" value="ECO:0007669"/>
    <property type="project" value="UniProtKB-KW"/>
</dbReference>
<keyword evidence="7" id="KW-0479">Metal-binding</keyword>
<dbReference type="GO" id="GO:0046872">
    <property type="term" value="F:metal ion binding"/>
    <property type="evidence" value="ECO:0007669"/>
    <property type="project" value="UniProtKB-KW"/>
</dbReference>
<evidence type="ECO:0000259" key="14">
    <source>
        <dbReference type="Pfam" id="PF02163"/>
    </source>
</evidence>
<keyword evidence="11" id="KW-0482">Metalloprotease</keyword>
<evidence type="ECO:0000256" key="9">
    <source>
        <dbReference type="ARBA" id="ARBA00022833"/>
    </source>
</evidence>
<dbReference type="EMBL" id="PFMR01000321">
    <property type="protein sequence ID" value="PIZ14644.1"/>
    <property type="molecule type" value="Genomic_DNA"/>
</dbReference>
<comment type="similarity">
    <text evidence="3">Belongs to the peptidase M50B family.</text>
</comment>
<evidence type="ECO:0000313" key="16">
    <source>
        <dbReference type="Proteomes" id="UP000229307"/>
    </source>
</evidence>
<evidence type="ECO:0000256" key="2">
    <source>
        <dbReference type="ARBA" id="ARBA00004651"/>
    </source>
</evidence>
<keyword evidence="12 13" id="KW-0472">Membrane</keyword>
<evidence type="ECO:0000256" key="3">
    <source>
        <dbReference type="ARBA" id="ARBA00007931"/>
    </source>
</evidence>
<keyword evidence="10 13" id="KW-1133">Transmembrane helix</keyword>
<keyword evidence="6 13" id="KW-0812">Transmembrane</keyword>
<name>A0A2M7S540_9BACT</name>
<dbReference type="CDD" id="cd06158">
    <property type="entry name" value="S2P-M50_like_1"/>
    <property type="match status" value="1"/>
</dbReference>
<evidence type="ECO:0000256" key="13">
    <source>
        <dbReference type="SAM" id="Phobius"/>
    </source>
</evidence>
<feature type="transmembrane region" description="Helical" evidence="13">
    <location>
        <begin position="121"/>
        <end position="142"/>
    </location>
</feature>
<feature type="transmembrane region" description="Helical" evidence="13">
    <location>
        <begin position="174"/>
        <end position="200"/>
    </location>
</feature>
<protein>
    <submittedName>
        <fullName evidence="15">Site-2 protease family protein</fullName>
    </submittedName>
</protein>